<evidence type="ECO:0008006" key="4">
    <source>
        <dbReference type="Google" id="ProtNLM"/>
    </source>
</evidence>
<feature type="transmembrane region" description="Helical" evidence="1">
    <location>
        <begin position="20"/>
        <end position="37"/>
    </location>
</feature>
<name>A0A1Q6FCY6_9BACT</name>
<proteinExistence type="predicted"/>
<dbReference type="InterPro" id="IPR005325">
    <property type="entry name" value="DUF308_memb"/>
</dbReference>
<sequence length="189" mass="20399">MADKIYDVGRFRHSIDNWQLSMLLGIIFFIVGIVVFFEPGGTYLALSVLFGIVVILSGAFELYLGTKAPTGSGKGWYIAGGVVEILLGILLLCTPSMLFTILPFVLGFWLLFRGFMAVGVASEMMGVGIKGAGWTMTLGILVIISAFLVLFNPIIGVGVVVFWVGLSLLLAGVDLIAHAVTLRRLRKEL</sequence>
<dbReference type="RefSeq" id="WP_022460649.1">
    <property type="nucleotide sequence ID" value="NZ_BAAFLA010000005.1"/>
</dbReference>
<dbReference type="InterPro" id="IPR052712">
    <property type="entry name" value="Acid_resist_chaperone_HdeD"/>
</dbReference>
<keyword evidence="1" id="KW-1133">Transmembrane helix</keyword>
<evidence type="ECO:0000313" key="3">
    <source>
        <dbReference type="Proteomes" id="UP000187417"/>
    </source>
</evidence>
<dbReference type="STRING" id="28117.BHV66_01235"/>
<evidence type="ECO:0000313" key="2">
    <source>
        <dbReference type="EMBL" id="OKY96716.1"/>
    </source>
</evidence>
<feature type="transmembrane region" description="Helical" evidence="1">
    <location>
        <begin position="161"/>
        <end position="182"/>
    </location>
</feature>
<reference evidence="2 3" key="1">
    <citation type="journal article" date="2016" name="Nat. Biotechnol.">
        <title>Measurement of bacterial replication rates in microbial communities.</title>
        <authorList>
            <person name="Brown C.T."/>
            <person name="Olm M.R."/>
            <person name="Thomas B.C."/>
            <person name="Banfield J.F."/>
        </authorList>
    </citation>
    <scope>NUCLEOTIDE SEQUENCE [LARGE SCALE GENOMIC DNA]</scope>
    <source>
        <strain evidence="2">CAG:67_53_122</strain>
    </source>
</reference>
<dbReference type="EMBL" id="MNQH01000001">
    <property type="protein sequence ID" value="OKY96716.1"/>
    <property type="molecule type" value="Genomic_DNA"/>
</dbReference>
<dbReference type="PANTHER" id="PTHR34989">
    <property type="entry name" value="PROTEIN HDED"/>
    <property type="match status" value="1"/>
</dbReference>
<feature type="transmembrane region" description="Helical" evidence="1">
    <location>
        <begin position="134"/>
        <end position="155"/>
    </location>
</feature>
<feature type="transmembrane region" description="Helical" evidence="1">
    <location>
        <begin position="76"/>
        <end position="98"/>
    </location>
</feature>
<protein>
    <recommendedName>
        <fullName evidence="4">HdeD family acid-resistance protein</fullName>
    </recommendedName>
</protein>
<dbReference type="AlphaFoldDB" id="A0A1Q6FCY6"/>
<evidence type="ECO:0000256" key="1">
    <source>
        <dbReference type="SAM" id="Phobius"/>
    </source>
</evidence>
<dbReference type="PANTHER" id="PTHR34989:SF1">
    <property type="entry name" value="PROTEIN HDED"/>
    <property type="match status" value="1"/>
</dbReference>
<dbReference type="Pfam" id="PF03729">
    <property type="entry name" value="DUF308"/>
    <property type="match status" value="2"/>
</dbReference>
<comment type="caution">
    <text evidence="2">The sequence shown here is derived from an EMBL/GenBank/DDBJ whole genome shotgun (WGS) entry which is preliminary data.</text>
</comment>
<dbReference type="Proteomes" id="UP000187417">
    <property type="component" value="Unassembled WGS sequence"/>
</dbReference>
<feature type="transmembrane region" description="Helical" evidence="1">
    <location>
        <begin position="43"/>
        <end position="64"/>
    </location>
</feature>
<accession>A0A1Q6FCY6</accession>
<gene>
    <name evidence="2" type="ORF">BHV66_01235</name>
</gene>
<dbReference type="GO" id="GO:0005886">
    <property type="term" value="C:plasma membrane"/>
    <property type="evidence" value="ECO:0007669"/>
    <property type="project" value="TreeGrafter"/>
</dbReference>
<keyword evidence="1" id="KW-0812">Transmembrane</keyword>
<keyword evidence="1" id="KW-0472">Membrane</keyword>
<organism evidence="2 3">
    <name type="scientific">Alistipes putredinis</name>
    <dbReference type="NCBI Taxonomy" id="28117"/>
    <lineage>
        <taxon>Bacteria</taxon>
        <taxon>Pseudomonadati</taxon>
        <taxon>Bacteroidota</taxon>
        <taxon>Bacteroidia</taxon>
        <taxon>Bacteroidales</taxon>
        <taxon>Rikenellaceae</taxon>
        <taxon>Alistipes</taxon>
    </lineage>
</organism>